<feature type="region of interest" description="Disordered" evidence="2">
    <location>
        <begin position="1647"/>
        <end position="1702"/>
    </location>
</feature>
<organism evidence="5 6">
    <name type="scientific">Streptosporangium carneum</name>
    <dbReference type="NCBI Taxonomy" id="47481"/>
    <lineage>
        <taxon>Bacteria</taxon>
        <taxon>Bacillati</taxon>
        <taxon>Actinomycetota</taxon>
        <taxon>Actinomycetes</taxon>
        <taxon>Streptosporangiales</taxon>
        <taxon>Streptosporangiaceae</taxon>
        <taxon>Streptosporangium</taxon>
    </lineage>
</organism>
<dbReference type="InterPro" id="IPR040840">
    <property type="entry name" value="TcA_TcB_BD"/>
</dbReference>
<proteinExistence type="predicted"/>
<dbReference type="Pfam" id="PF18276">
    <property type="entry name" value="TcA_TcB_BD"/>
    <property type="match status" value="2"/>
</dbReference>
<feature type="coiled-coil region" evidence="1">
    <location>
        <begin position="2991"/>
        <end position="3018"/>
    </location>
</feature>
<accession>A0A9W6MHS1</accession>
<feature type="compositionally biased region" description="Basic and acidic residues" evidence="2">
    <location>
        <begin position="1647"/>
        <end position="1657"/>
    </location>
</feature>
<keyword evidence="1" id="KW-0175">Coiled coil</keyword>
<reference evidence="5" key="2">
    <citation type="submission" date="2023-01" db="EMBL/GenBank/DDBJ databases">
        <authorList>
            <person name="Sun Q."/>
            <person name="Evtushenko L."/>
        </authorList>
    </citation>
    <scope>NUCLEOTIDE SEQUENCE</scope>
    <source>
        <strain evidence="5">VKM Ac-2007</strain>
    </source>
</reference>
<comment type="caution">
    <text evidence="5">The sequence shown here is derived from an EMBL/GenBank/DDBJ whole genome shotgun (WGS) entry which is preliminary data.</text>
</comment>
<feature type="compositionally biased region" description="Gly residues" evidence="2">
    <location>
        <begin position="1815"/>
        <end position="1830"/>
    </location>
</feature>
<feature type="compositionally biased region" description="Basic residues" evidence="2">
    <location>
        <begin position="2359"/>
        <end position="2373"/>
    </location>
</feature>
<evidence type="ECO:0008006" key="7">
    <source>
        <dbReference type="Google" id="ProtNLM"/>
    </source>
</evidence>
<dbReference type="EMBL" id="BSEV01000044">
    <property type="protein sequence ID" value="GLK15174.1"/>
    <property type="molecule type" value="Genomic_DNA"/>
</dbReference>
<feature type="region of interest" description="Disordered" evidence="2">
    <location>
        <begin position="1801"/>
        <end position="1852"/>
    </location>
</feature>
<keyword evidence="6" id="KW-1185">Reference proteome</keyword>
<feature type="region of interest" description="Disordered" evidence="2">
    <location>
        <begin position="2317"/>
        <end position="2387"/>
    </location>
</feature>
<evidence type="ECO:0000256" key="2">
    <source>
        <dbReference type="SAM" id="MobiDB-lite"/>
    </source>
</evidence>
<feature type="domain" description="Tc toxin complex TcA C-terminal TcB-binding" evidence="3">
    <location>
        <begin position="3003"/>
        <end position="3208"/>
    </location>
</feature>
<sequence>MPALIVVRLRPGRPMSGPDFSTALSGLTIEAFDLTFADTETGVSLGTASGVLTSADVSDLLVDLTTTAIVQHFLDVTISGPLMERRPASAATAVIVASPPAGHPEHPAGTSFDIRLKITRNGVPIADRRIDFNATVVDVATPPVLLADVLAMPPSAYATVPAVATGAGGRLELPEDGAPPGFHGLVAAIDAVLALDPADGRRISQRTTLTAAQARQIAAEIEWDRAIHPPPAEPRPLGDMYTLPPVNPAVEAGDAENDRRRFEAELDGYHATHDGRTLRLAGFVHAAWAAMMCERLSAGEHLSGPGPAQGTVDGVRAATLTFPLLLGASDGTTLRHAAVRLAGDPAGGALDPRFTVPAAYFYALGAALPPQVDVAQRFATAKADAEAKTLVAIQTAIEAGVVAAAEPPAATAGPAQPIVPAQAARRLRAIGQASTPAPHVPLDAAVRPLVTAWLDHQGPTAAIDAGFWVPAVASGSGAAAYLALLLRAVTDDFDPLITAIVAELGVASAAALVAVTDERWRRLFLPPQAPPRLDLLPPFTDVGPAGTPADRTEVFIRRLRQFFAVPFTQVVQTVSAPGSPPALQPPSADVFAAFAARYAAHGGGTYIPGSARDPGATRSAVAEVFPGDGDAQAWLAAALDAIDALHVLTAFAAPGSAHEELRFSLMEALYARGFTTVEAVRALSPADFPRALEGTVAHPFAEDVQTAAGGSTAGPPDRQEGFVPVNPGGLTDCVPPPHLSPFGLTAYLGELLRLSAASTCARPFPPDAERTTAGLLSGRRGPIGDLRATAANLTTPVPVVDLVNESLEHLAAAAATGGAAGGAVFDTASGEVAGHVIGGEGHDPAVLLAAVPEHSSPSAAASPAAYAALRADAGAPQLPYDQALDVTRTYLDAGGVSRYAVMRRFRRRITEFALDPGNEPEGFASHRWRYPVRLETALEYLCLSAREHAMLYTRTPGEEPVGDVPAAWQLYGFSQPVVSDRSWTRIAVRLPEFLRRTGLDYCDLVELQRSGIVRFDVTPAAHGRREGDGRLPDCPPCDPQEHRLRFPAEGESDDTAGGLVRLALVARLQARLRGRCAGGLSFQNLADLDAVLHLFAADGTVNPDFLRQLAAVLMLCDDFGLPLGAGGGSGPLERMPLLALWAEDASEQERSRAVGLLLDGVEESAGRADPDLETTPELIKIIGENLDALSRLSGFDPAVPSDSWRARPAATLRFAEVLLKVYLSPFTVGELLFLLTADDHLEGDDPFPLQDRNEAAEDPLALGDTEAFDGQGPHSLWTLRAALREAAVSQEDVERWSWHRIVRALRADFGHLSPATGPDPLDLLGRRFFAGELRAAGTSVSPADSRFSVPLPAAETSPDMWAGGPPEGGFAYDAATEELYCRLPLRDADVLDRLLHVRPLNAAERRAVRDLYFAPRVALAPFAAIFENPVEAIESLVREGDSHARLARFRTAFALFRRRCELIARHLAGHVLAAAGDDPRDAERAVPAAWLLLRELWADENLGLEPWEADSGAPPRVTWPWRPGGGAFAALLGLTGTGLTGEYTPADSAGPLLWREVRGPMSAFGDTRNANNAPVPTVVPAMDLELTPRQLRYLSVRNGLALLDDDGEPLGGAQAFTVRWHGVLLVEEGGVYRFHAGCLCRTGRATEHEDHGHDQGHRRGHGHGWRHDGDHGDPHGDGGEDGPDDRYRHGRADGHDDRHGEGCDRRDWRVVLRRGQRVWTVLNHGMPGDEAPGHRSGPLRLRRGAYAIVIEARQHVPELSHGGDADPVRTGFRFAYSGPDTSGEVTPLPFDRLFRPAKTASLSDGVVRQPTDGESAGGESAGGESAGGERAGGERAGGERAGGERAGGEPTTVIRPGEAAAAWLDGLYTSSLRDIRRTYQRAFKALLLAHRFGLSARPERGYRQSELGHLLAHGETFAGTAHLRTGPASFGVHRAWMDPDLLPVADPYLPDAVADQRGDPSPQRRAALFDVWERLYDYRDLRRRTGAARERPAWLLFAEVAERQPDDPAHLLRHLGVDARHAPLVTAYFDVPPDPYRLAAHDLADERWAIRAWRGSRLLRDLTERLVPPSVGAARPDLWAADDPGEPVGTPPLRGTANLIRFVEDAYVENTTPRRYTDLRRLNDGLRERARRALLAYLCGMDRVALPTAPGRFVRTPGELSDLLLQDVEAGPGQRTTRIEDGVAAVQAFVQRALLGLEPALAVGPGTRELWRSRFATFADWRACARRQAYRENWIEWKDLREARRSEAFRLLDAQLREDRLSVPVPGGLEWWPGPRPAGHPALGLLQDGERAVQRLLDAPAEGLGLLGRPLSSAQPAWLTPAPLPLDPGGNGEDDETDGGGSREDDRGGDGGSGEGRGGRRRSKTGGRSRRRALPAAAEPTLTVSASVEQPAETRLPLWLTAAISLGVPFVRVAAAGVPYASAHPHPSGPASGCCDACDHDDPEEVVDEYYFWLVPGARYDADDPGQDADAGVVISTAADPADQTSDWHRPDKLPGLLNWLPGGTAHLWWCRVRGGRFEPPRRSAEGVRLRPGSAPVELVFQGRTGDSLRFTVPSAVRPVGHSDPTSPGFRYDMAPDAALTLPLVAPATPSGVSYPGGMAAYPYFAFEPPGAPLLPLSPFPVVSAVAGALRTHCRFDAALAWYDLAHRPLDADNAWRPGGPPEPLSPVAVRRRAMLLSYAETLAQAADAYLNRGDAESTRLARVLLDVLARLLGEAPRRITGPDEPEAAALSAFSPRPASLNPRLLALYDRCADRLGRVRHDLDGHRPHPGGRAAEEHGEASCESGCDGAGCHGATGPYRFAYLLQKALDITGEVRGFGASLLTLYEKGDAEGLAALRAAHEHQLVELGRRTRQLQWREADWQLQALEKTKQGALARLAYYQRLLQGGNNAGEIGYETLTVVSTASRVAGNISEGIAQGIGMSPDFWLGVAGIMGTPLQFNQFPLGNKLAAGFSTAARIMNSVAENAGTSGALSLTEGGWQRREDEWRHQIQVIAIELQQIERQILAAERHRDVALRDLDVQEEQVGHTAEVQDYLRDRFTSAELYLHLQRETAALYRQLYDLALRTARRARRAFLYERGPGSAAPALPEAGWDSLRQGLVAGERLHLALRQTEAAYLEENCREYELTRHLSLRLDFPMAFLQLQQTGYCEIEVPEWLFDLDHPGHYMRRIRNVTVTIPCVVGPYVGVNCRLTLLSSQTRVDPALRDAAADCCGACPREPGCRCADAGRCLCPGGGSARRCRCARGGCSRCPALPDPAAGYALAADDPRVARAHDATEAIATSGGQNDSGLFELSFRDERYLPFEFRGAVSRWRFELPPEDNRFELGSVSDVLLHLNYTAREGGDRLREAARAHARGRLPGEGFRIVDVSRDLPDDWYRLRSLAHRPWVRWPLRLGRELFPFVPGGCDLRVTRLELFIEVGTPGCRSSVPVRLLAGHRGRHGEEHRGEHGQDEPCGCPAVEAECVASADWPCLFHGVLEAELPVDGSQQVELVFPELPGGISALYLLCGYGHAAT</sequence>
<evidence type="ECO:0000313" key="5">
    <source>
        <dbReference type="EMBL" id="GLK15174.1"/>
    </source>
</evidence>
<dbReference type="Proteomes" id="UP001143474">
    <property type="component" value="Unassembled WGS sequence"/>
</dbReference>
<feature type="compositionally biased region" description="Basic and acidic residues" evidence="2">
    <location>
        <begin position="1831"/>
        <end position="1847"/>
    </location>
</feature>
<evidence type="ECO:0000313" key="6">
    <source>
        <dbReference type="Proteomes" id="UP001143474"/>
    </source>
</evidence>
<feature type="domain" description="ABC toxin N-terminal" evidence="4">
    <location>
        <begin position="2124"/>
        <end position="2250"/>
    </location>
</feature>
<dbReference type="InterPro" id="IPR046839">
    <property type="entry name" value="ABC_toxin_N"/>
</dbReference>
<feature type="region of interest" description="Disordered" evidence="2">
    <location>
        <begin position="706"/>
        <end position="729"/>
    </location>
</feature>
<name>A0A9W6MHS1_9ACTN</name>
<evidence type="ECO:0000259" key="4">
    <source>
        <dbReference type="Pfam" id="PF20220"/>
    </source>
</evidence>
<evidence type="ECO:0000256" key="1">
    <source>
        <dbReference type="SAM" id="Coils"/>
    </source>
</evidence>
<feature type="compositionally biased region" description="Basic and acidic residues" evidence="2">
    <location>
        <begin position="1665"/>
        <end position="1702"/>
    </location>
</feature>
<dbReference type="RefSeq" id="WP_271223395.1">
    <property type="nucleotide sequence ID" value="NZ_BSEV01000044.1"/>
</dbReference>
<gene>
    <name evidence="5" type="ORF">GCM10017600_85870</name>
</gene>
<protein>
    <recommendedName>
        <fullName evidence="7">Insecticidal toxin complex protein</fullName>
    </recommendedName>
</protein>
<reference evidence="5" key="1">
    <citation type="journal article" date="2014" name="Int. J. Syst. Evol. Microbiol.">
        <title>Complete genome sequence of Corynebacterium casei LMG S-19264T (=DSM 44701T), isolated from a smear-ripened cheese.</title>
        <authorList>
            <consortium name="US DOE Joint Genome Institute (JGI-PGF)"/>
            <person name="Walter F."/>
            <person name="Albersmeier A."/>
            <person name="Kalinowski J."/>
            <person name="Ruckert C."/>
        </authorList>
    </citation>
    <scope>NUCLEOTIDE SEQUENCE</scope>
    <source>
        <strain evidence="5">VKM Ac-2007</strain>
    </source>
</reference>
<dbReference type="Pfam" id="PF20220">
    <property type="entry name" value="ABC_toxin_N"/>
    <property type="match status" value="1"/>
</dbReference>
<evidence type="ECO:0000259" key="3">
    <source>
        <dbReference type="Pfam" id="PF18276"/>
    </source>
</evidence>
<feature type="domain" description="Tc toxin complex TcA C-terminal TcB-binding" evidence="3">
    <location>
        <begin position="3264"/>
        <end position="3340"/>
    </location>
</feature>